<dbReference type="PANTHER" id="PTHR48077:SF4">
    <property type="entry name" value="TRYPTOPHAN SYNTHASE"/>
    <property type="match status" value="1"/>
</dbReference>
<name>A0AAV1WQM1_LUPLU</name>
<dbReference type="Gene3D" id="3.40.50.1100">
    <property type="match status" value="1"/>
</dbReference>
<reference evidence="3 4" key="1">
    <citation type="submission" date="2024-03" db="EMBL/GenBank/DDBJ databases">
        <authorList>
            <person name="Martinez-Hernandez J."/>
        </authorList>
    </citation>
    <scope>NUCLEOTIDE SEQUENCE [LARGE SCALE GENOMIC DNA]</scope>
</reference>
<dbReference type="InterPro" id="IPR036052">
    <property type="entry name" value="TrpB-like_PALP_sf"/>
</dbReference>
<sequence>MGICRMEYPGVSPELSFLKESGRAEFCSATDQEALNAYKRLCKLEGIIPSLEAAHALAILDKVVPTLRNDHKVVVSCCGRGDKDAAIVLDRTI</sequence>
<dbReference type="PANTHER" id="PTHR48077">
    <property type="entry name" value="TRYPTOPHAN SYNTHASE-RELATED"/>
    <property type="match status" value="1"/>
</dbReference>
<evidence type="ECO:0000256" key="1">
    <source>
        <dbReference type="ARBA" id="ARBA00001933"/>
    </source>
</evidence>
<protein>
    <recommendedName>
        <fullName evidence="5">Tryptophan synthase</fullName>
    </recommendedName>
</protein>
<dbReference type="GO" id="GO:0004834">
    <property type="term" value="F:tryptophan synthase activity"/>
    <property type="evidence" value="ECO:0007669"/>
    <property type="project" value="InterPro"/>
</dbReference>
<dbReference type="AlphaFoldDB" id="A0AAV1WQM1"/>
<evidence type="ECO:0008006" key="5">
    <source>
        <dbReference type="Google" id="ProtNLM"/>
    </source>
</evidence>
<comment type="cofactor">
    <cofactor evidence="1">
        <name>pyridoxal 5'-phosphate</name>
        <dbReference type="ChEBI" id="CHEBI:597326"/>
    </cofactor>
</comment>
<proteinExistence type="predicted"/>
<evidence type="ECO:0000256" key="2">
    <source>
        <dbReference type="ARBA" id="ARBA00022898"/>
    </source>
</evidence>
<dbReference type="GO" id="GO:0005737">
    <property type="term" value="C:cytoplasm"/>
    <property type="evidence" value="ECO:0007669"/>
    <property type="project" value="TreeGrafter"/>
</dbReference>
<gene>
    <name evidence="3" type="ORF">LLUT_LOCUS12399</name>
</gene>
<dbReference type="InterPro" id="IPR023026">
    <property type="entry name" value="Trp_synth_beta/beta-like"/>
</dbReference>
<organism evidence="3 4">
    <name type="scientific">Lupinus luteus</name>
    <name type="common">European yellow lupine</name>
    <dbReference type="NCBI Taxonomy" id="3873"/>
    <lineage>
        <taxon>Eukaryota</taxon>
        <taxon>Viridiplantae</taxon>
        <taxon>Streptophyta</taxon>
        <taxon>Embryophyta</taxon>
        <taxon>Tracheophyta</taxon>
        <taxon>Spermatophyta</taxon>
        <taxon>Magnoliopsida</taxon>
        <taxon>eudicotyledons</taxon>
        <taxon>Gunneridae</taxon>
        <taxon>Pentapetalae</taxon>
        <taxon>rosids</taxon>
        <taxon>fabids</taxon>
        <taxon>Fabales</taxon>
        <taxon>Fabaceae</taxon>
        <taxon>Papilionoideae</taxon>
        <taxon>50 kb inversion clade</taxon>
        <taxon>genistoids sensu lato</taxon>
        <taxon>core genistoids</taxon>
        <taxon>Genisteae</taxon>
        <taxon>Lupinus</taxon>
    </lineage>
</organism>
<keyword evidence="4" id="KW-1185">Reference proteome</keyword>
<comment type="caution">
    <text evidence="3">The sequence shown here is derived from an EMBL/GenBank/DDBJ whole genome shotgun (WGS) entry which is preliminary data.</text>
</comment>
<keyword evidence="2" id="KW-0663">Pyridoxal phosphate</keyword>
<evidence type="ECO:0000313" key="4">
    <source>
        <dbReference type="Proteomes" id="UP001497480"/>
    </source>
</evidence>
<accession>A0AAV1WQM1</accession>
<dbReference type="Proteomes" id="UP001497480">
    <property type="component" value="Unassembled WGS sequence"/>
</dbReference>
<evidence type="ECO:0000313" key="3">
    <source>
        <dbReference type="EMBL" id="CAL0311339.1"/>
    </source>
</evidence>
<dbReference type="EMBL" id="CAXHTB010000009">
    <property type="protein sequence ID" value="CAL0311339.1"/>
    <property type="molecule type" value="Genomic_DNA"/>
</dbReference>
<dbReference type="SUPFAM" id="SSF53686">
    <property type="entry name" value="Tryptophan synthase beta subunit-like PLP-dependent enzymes"/>
    <property type="match status" value="1"/>
</dbReference>